<dbReference type="GO" id="GO:0005829">
    <property type="term" value="C:cytosol"/>
    <property type="evidence" value="ECO:0007669"/>
    <property type="project" value="TreeGrafter"/>
</dbReference>
<organism evidence="5 6">
    <name type="scientific">Cloacibacillus porcorum</name>
    <dbReference type="NCBI Taxonomy" id="1197717"/>
    <lineage>
        <taxon>Bacteria</taxon>
        <taxon>Thermotogati</taxon>
        <taxon>Synergistota</taxon>
        <taxon>Synergistia</taxon>
        <taxon>Synergistales</taxon>
        <taxon>Synergistaceae</taxon>
        <taxon>Cloacibacillus</taxon>
    </lineage>
</organism>
<feature type="chain" id="PRO_5043635367" evidence="4">
    <location>
        <begin position="24"/>
        <end position="139"/>
    </location>
</feature>
<sequence>MKKTAALLLAIAALFAFGAISYAADDTVGYVDDMGVLQQFSKFQQAQKQLDELGKKKSNAAKAAFDKESDEKKKSEIVQNLQFEMREEEAKLMNPVLKEVNDTIAKVAKQKGVTIVVNKALVYYGGIDLTQDVVNALKK</sequence>
<dbReference type="SMART" id="SM00935">
    <property type="entry name" value="OmpH"/>
    <property type="match status" value="1"/>
</dbReference>
<comment type="similarity">
    <text evidence="1">Belongs to the Skp family.</text>
</comment>
<dbReference type="SUPFAM" id="SSF111384">
    <property type="entry name" value="OmpH-like"/>
    <property type="match status" value="1"/>
</dbReference>
<dbReference type="InterPro" id="IPR024930">
    <property type="entry name" value="Skp_dom_sf"/>
</dbReference>
<dbReference type="Proteomes" id="UP000093044">
    <property type="component" value="Chromosome"/>
</dbReference>
<dbReference type="AlphaFoldDB" id="A0A1B2I568"/>
<name>A0A1B2I568_9BACT</name>
<protein>
    <submittedName>
        <fullName evidence="5">Uncharacterized protein</fullName>
    </submittedName>
</protein>
<feature type="region of interest" description="Disordered" evidence="3">
    <location>
        <begin position="54"/>
        <end position="73"/>
    </location>
</feature>
<evidence type="ECO:0000256" key="4">
    <source>
        <dbReference type="SAM" id="SignalP"/>
    </source>
</evidence>
<gene>
    <name evidence="5" type="ORF">BED41_08530</name>
</gene>
<dbReference type="GeneID" id="83057893"/>
<dbReference type="STRING" id="1197717.BED41_08530"/>
<evidence type="ECO:0000256" key="1">
    <source>
        <dbReference type="ARBA" id="ARBA00009091"/>
    </source>
</evidence>
<dbReference type="GO" id="GO:0050821">
    <property type="term" value="P:protein stabilization"/>
    <property type="evidence" value="ECO:0007669"/>
    <property type="project" value="TreeGrafter"/>
</dbReference>
<proteinExistence type="inferred from homology"/>
<evidence type="ECO:0000256" key="3">
    <source>
        <dbReference type="SAM" id="MobiDB-lite"/>
    </source>
</evidence>
<dbReference type="InterPro" id="IPR005632">
    <property type="entry name" value="Chaperone_Skp"/>
</dbReference>
<dbReference type="GO" id="GO:0051082">
    <property type="term" value="F:unfolded protein binding"/>
    <property type="evidence" value="ECO:0007669"/>
    <property type="project" value="InterPro"/>
</dbReference>
<dbReference type="EMBL" id="CP016757">
    <property type="protein sequence ID" value="ANZ45114.1"/>
    <property type="molecule type" value="Genomic_DNA"/>
</dbReference>
<keyword evidence="6" id="KW-1185">Reference proteome</keyword>
<dbReference type="RefSeq" id="WP_066744859.1">
    <property type="nucleotide sequence ID" value="NZ_CALCLR010000003.1"/>
</dbReference>
<reference evidence="5" key="1">
    <citation type="submission" date="2016-08" db="EMBL/GenBank/DDBJ databases">
        <title>Complete genome of Cloacibacillus porcorum.</title>
        <authorList>
            <person name="Looft T."/>
            <person name="Bayles D.O."/>
            <person name="Alt D.P."/>
        </authorList>
    </citation>
    <scope>NUCLEOTIDE SEQUENCE [LARGE SCALE GENOMIC DNA]</scope>
    <source>
        <strain evidence="5">CL-84</strain>
    </source>
</reference>
<accession>A0A1B2I568</accession>
<feature type="signal peptide" evidence="4">
    <location>
        <begin position="1"/>
        <end position="23"/>
    </location>
</feature>
<dbReference type="Gene3D" id="3.30.910.20">
    <property type="entry name" value="Skp domain"/>
    <property type="match status" value="1"/>
</dbReference>
<evidence type="ECO:0000256" key="2">
    <source>
        <dbReference type="ARBA" id="ARBA00022729"/>
    </source>
</evidence>
<keyword evidence="2 4" id="KW-0732">Signal</keyword>
<dbReference type="PANTHER" id="PTHR35089">
    <property type="entry name" value="CHAPERONE PROTEIN SKP"/>
    <property type="match status" value="1"/>
</dbReference>
<evidence type="ECO:0000313" key="6">
    <source>
        <dbReference type="Proteomes" id="UP000093044"/>
    </source>
</evidence>
<dbReference type="PANTHER" id="PTHR35089:SF1">
    <property type="entry name" value="CHAPERONE PROTEIN SKP"/>
    <property type="match status" value="1"/>
</dbReference>
<evidence type="ECO:0000313" key="5">
    <source>
        <dbReference type="EMBL" id="ANZ45114.1"/>
    </source>
</evidence>
<dbReference type="Pfam" id="PF03938">
    <property type="entry name" value="OmpH"/>
    <property type="match status" value="1"/>
</dbReference>
<dbReference type="KEGG" id="cpor:BED41_08530"/>
<feature type="compositionally biased region" description="Basic and acidic residues" evidence="3">
    <location>
        <begin position="64"/>
        <end position="73"/>
    </location>
</feature>